<dbReference type="EMBL" id="BGZK01000396">
    <property type="protein sequence ID" value="GBP41293.1"/>
    <property type="molecule type" value="Genomic_DNA"/>
</dbReference>
<reference evidence="1 2" key="1">
    <citation type="journal article" date="2019" name="Commun. Biol.">
        <title>The bagworm genome reveals a unique fibroin gene that provides high tensile strength.</title>
        <authorList>
            <person name="Kono N."/>
            <person name="Nakamura H."/>
            <person name="Ohtoshi R."/>
            <person name="Tomita M."/>
            <person name="Numata K."/>
            <person name="Arakawa K."/>
        </authorList>
    </citation>
    <scope>NUCLEOTIDE SEQUENCE [LARGE SCALE GENOMIC DNA]</scope>
</reference>
<sequence>MILISNNLASEERYLRCNVYYVVIELFRSALLTLGDCSCMNRQSAPCSGEEHTPGRAAVPFVTSCGGDRGRGGVRSRPT</sequence>
<dbReference type="AlphaFoldDB" id="A0A4C1VRH5"/>
<comment type="caution">
    <text evidence="1">The sequence shown here is derived from an EMBL/GenBank/DDBJ whole genome shotgun (WGS) entry which is preliminary data.</text>
</comment>
<proteinExistence type="predicted"/>
<gene>
    <name evidence="1" type="ORF">EVAR_33021_1</name>
</gene>
<evidence type="ECO:0000313" key="2">
    <source>
        <dbReference type="Proteomes" id="UP000299102"/>
    </source>
</evidence>
<organism evidence="1 2">
    <name type="scientific">Eumeta variegata</name>
    <name type="common">Bagworm moth</name>
    <name type="synonym">Eumeta japonica</name>
    <dbReference type="NCBI Taxonomy" id="151549"/>
    <lineage>
        <taxon>Eukaryota</taxon>
        <taxon>Metazoa</taxon>
        <taxon>Ecdysozoa</taxon>
        <taxon>Arthropoda</taxon>
        <taxon>Hexapoda</taxon>
        <taxon>Insecta</taxon>
        <taxon>Pterygota</taxon>
        <taxon>Neoptera</taxon>
        <taxon>Endopterygota</taxon>
        <taxon>Lepidoptera</taxon>
        <taxon>Glossata</taxon>
        <taxon>Ditrysia</taxon>
        <taxon>Tineoidea</taxon>
        <taxon>Psychidae</taxon>
        <taxon>Oiketicinae</taxon>
        <taxon>Eumeta</taxon>
    </lineage>
</organism>
<evidence type="ECO:0000313" key="1">
    <source>
        <dbReference type="EMBL" id="GBP41293.1"/>
    </source>
</evidence>
<protein>
    <submittedName>
        <fullName evidence="1">Uncharacterized protein</fullName>
    </submittedName>
</protein>
<name>A0A4C1VRH5_EUMVA</name>
<keyword evidence="2" id="KW-1185">Reference proteome</keyword>
<accession>A0A4C1VRH5</accession>
<dbReference type="Proteomes" id="UP000299102">
    <property type="component" value="Unassembled WGS sequence"/>
</dbReference>